<feature type="region of interest" description="Disordered" evidence="1">
    <location>
        <begin position="1"/>
        <end position="25"/>
    </location>
</feature>
<dbReference type="InterPro" id="IPR004697">
    <property type="entry name" value="AbgT"/>
</dbReference>
<accession>A0ABN2WLQ0</accession>
<evidence type="ECO:0000256" key="1">
    <source>
        <dbReference type="SAM" id="MobiDB-lite"/>
    </source>
</evidence>
<dbReference type="RefSeq" id="WP_344336223.1">
    <property type="nucleotide sequence ID" value="NZ_BAAAPZ010000004.1"/>
</dbReference>
<dbReference type="PANTHER" id="PTHR30282:SF0">
    <property type="entry name" value="P-AMINOBENZOYL-GLUTAMATE TRANSPORT PROTEIN"/>
    <property type="match status" value="1"/>
</dbReference>
<protein>
    <submittedName>
        <fullName evidence="3">p-aminobenzoyl-glutamate transporter</fullName>
    </submittedName>
</protein>
<gene>
    <name evidence="3" type="primary">abgT_1</name>
    <name evidence="3" type="ORF">GCM10009823_12060</name>
</gene>
<feature type="transmembrane region" description="Helical" evidence="2">
    <location>
        <begin position="188"/>
        <end position="207"/>
    </location>
</feature>
<feature type="transmembrane region" description="Helical" evidence="2">
    <location>
        <begin position="499"/>
        <end position="524"/>
    </location>
</feature>
<feature type="transmembrane region" description="Helical" evidence="2">
    <location>
        <begin position="54"/>
        <end position="71"/>
    </location>
</feature>
<evidence type="ECO:0000313" key="3">
    <source>
        <dbReference type="EMBL" id="GAA2093598.1"/>
    </source>
</evidence>
<organism evidence="3 4">
    <name type="scientific">Brevibacterium salitolerans</name>
    <dbReference type="NCBI Taxonomy" id="1403566"/>
    <lineage>
        <taxon>Bacteria</taxon>
        <taxon>Bacillati</taxon>
        <taxon>Actinomycetota</taxon>
        <taxon>Actinomycetes</taxon>
        <taxon>Micrococcales</taxon>
        <taxon>Brevibacteriaceae</taxon>
        <taxon>Brevibacterium</taxon>
    </lineage>
</organism>
<dbReference type="EMBL" id="BAAAPZ010000004">
    <property type="protein sequence ID" value="GAA2093598.1"/>
    <property type="molecule type" value="Genomic_DNA"/>
</dbReference>
<feature type="transmembrane region" description="Helical" evidence="2">
    <location>
        <begin position="292"/>
        <end position="313"/>
    </location>
</feature>
<feature type="transmembrane region" description="Helical" evidence="2">
    <location>
        <begin position="438"/>
        <end position="456"/>
    </location>
</feature>
<sequence>MSADVASEGSPAHPPQGERSGQDAQVKTESRFSAGVLKVLEAVDRAGNKLPHPFWIFVGLAIIVAGLSAVLSRMGVSSTNPADGEEVVVQNLLSYDGVRMMLGDAIMNFVNFPPLGLIVVVALGVSIADATGLLPALMRGMLSRVSPRYVTFTIALTAMVAQIAGDAAFAVMIPLAMIAYRAVGRSPIIGAVVAYVSIGGASSIGLLPSGTDAVFAGLSTAAAHTIDPNYSVGPLSNYYFSAISALILAVSITIVVETVVAKRVAALEAAEPSVNAEPLPAMDLQTNERRGMLAAGIATLVFAAAVVLVMVPTGSPLRGDAGEILDSPLMDNIAVVMMLFFAAVGIAYGVVQGSIKKFSDIPELMAPGVRELVPVIVLFFAASQFLAYFKWTNIGQIVAIEGASTLDKLGATPVVIFIAAVLLISCMNLVLTSGSAMYAFVAPVLVPMLMLLDIAPETTQAMFRIADAPTNSLTPMSPYFVMALGFIRRHRPSAGIGTLMSLVLPLALVNLVVWLTIFIIWYLLGLPLGPGVSAR</sequence>
<evidence type="ECO:0000256" key="2">
    <source>
        <dbReference type="SAM" id="Phobius"/>
    </source>
</evidence>
<keyword evidence="2" id="KW-0812">Transmembrane</keyword>
<feature type="transmembrane region" description="Helical" evidence="2">
    <location>
        <begin position="109"/>
        <end position="128"/>
    </location>
</feature>
<feature type="transmembrane region" description="Helical" evidence="2">
    <location>
        <begin position="238"/>
        <end position="260"/>
    </location>
</feature>
<keyword evidence="4" id="KW-1185">Reference proteome</keyword>
<name>A0ABN2WLQ0_9MICO</name>
<dbReference type="PANTHER" id="PTHR30282">
    <property type="entry name" value="P-AMINOBENZOYL GLUTAMATE TRANSPORTER"/>
    <property type="match status" value="1"/>
</dbReference>
<proteinExistence type="predicted"/>
<keyword evidence="2" id="KW-1133">Transmembrane helix</keyword>
<feature type="transmembrane region" description="Helical" evidence="2">
    <location>
        <begin position="468"/>
        <end position="487"/>
    </location>
</feature>
<comment type="caution">
    <text evidence="3">The sequence shown here is derived from an EMBL/GenBank/DDBJ whole genome shotgun (WGS) entry which is preliminary data.</text>
</comment>
<keyword evidence="2" id="KW-0472">Membrane</keyword>
<feature type="transmembrane region" description="Helical" evidence="2">
    <location>
        <begin position="333"/>
        <end position="351"/>
    </location>
</feature>
<dbReference type="Proteomes" id="UP001500984">
    <property type="component" value="Unassembled WGS sequence"/>
</dbReference>
<reference evidence="3 4" key="1">
    <citation type="journal article" date="2019" name="Int. J. Syst. Evol. Microbiol.">
        <title>The Global Catalogue of Microorganisms (GCM) 10K type strain sequencing project: providing services to taxonomists for standard genome sequencing and annotation.</title>
        <authorList>
            <consortium name="The Broad Institute Genomics Platform"/>
            <consortium name="The Broad Institute Genome Sequencing Center for Infectious Disease"/>
            <person name="Wu L."/>
            <person name="Ma J."/>
        </authorList>
    </citation>
    <scope>NUCLEOTIDE SEQUENCE [LARGE SCALE GENOMIC DNA]</scope>
    <source>
        <strain evidence="3 4">JCM 15900</strain>
    </source>
</reference>
<dbReference type="Pfam" id="PF03806">
    <property type="entry name" value="ABG_transport"/>
    <property type="match status" value="1"/>
</dbReference>
<feature type="transmembrane region" description="Helical" evidence="2">
    <location>
        <begin position="372"/>
        <end position="391"/>
    </location>
</feature>
<feature type="transmembrane region" description="Helical" evidence="2">
    <location>
        <begin position="411"/>
        <end position="431"/>
    </location>
</feature>
<evidence type="ECO:0000313" key="4">
    <source>
        <dbReference type="Proteomes" id="UP001500984"/>
    </source>
</evidence>
<feature type="transmembrane region" description="Helical" evidence="2">
    <location>
        <begin position="148"/>
        <end position="176"/>
    </location>
</feature>